<dbReference type="Pfam" id="PF13416">
    <property type="entry name" value="SBP_bac_8"/>
    <property type="match status" value="1"/>
</dbReference>
<evidence type="ECO:0000313" key="6">
    <source>
        <dbReference type="Proteomes" id="UP000183613"/>
    </source>
</evidence>
<accession>A0A0J6G8T7</accession>
<dbReference type="Gene3D" id="3.40.190.10">
    <property type="entry name" value="Periplasmic binding protein-like II"/>
    <property type="match status" value="2"/>
</dbReference>
<dbReference type="EMBL" id="FNUD01000002">
    <property type="protein sequence ID" value="SEF00035.1"/>
    <property type="molecule type" value="Genomic_DNA"/>
</dbReference>
<dbReference type="GO" id="GO:0046872">
    <property type="term" value="F:metal ion binding"/>
    <property type="evidence" value="ECO:0007669"/>
    <property type="project" value="UniProtKB-KW"/>
</dbReference>
<dbReference type="PANTHER" id="PTHR30006:SF15">
    <property type="entry name" value="IRON-UTILIZATION PERIPLASMIC PROTEIN"/>
    <property type="match status" value="1"/>
</dbReference>
<dbReference type="InterPro" id="IPR006059">
    <property type="entry name" value="SBP"/>
</dbReference>
<reference evidence="5" key="1">
    <citation type="submission" date="2016-10" db="EMBL/GenBank/DDBJ databases">
        <authorList>
            <person name="Varghese N."/>
            <person name="Submissions S."/>
        </authorList>
    </citation>
    <scope>NUCLEOTIDE SEQUENCE [LARGE SCALE GENOMIC DNA]</scope>
    <source>
        <strain evidence="5">LMG 25555</strain>
    </source>
</reference>
<comment type="caution">
    <text evidence="5">The sequence shown here is derived from an EMBL/GenBank/DDBJ whole genome shotgun (WGS) entry which is preliminary data.</text>
</comment>
<proteinExistence type="inferred from homology"/>
<dbReference type="SUPFAM" id="SSF53850">
    <property type="entry name" value="Periplasmic binding protein-like II"/>
    <property type="match status" value="1"/>
</dbReference>
<name>A0A0J6G8T7_PSEDM</name>
<dbReference type="AlphaFoldDB" id="A0A0J6G8T7"/>
<sequence>MTRRIPSLFKAALLTTALLSAGHVYAANPADGIVVYNAQHESLTKSWVEGFTKETGIKVTVRNGDDTEMGNQIVQEGSASPADVFLTENSPAMVLVDNAGLLAPVAPATLEQVGSAYRPAQGKWMGIAARSTVFVYNPSKLPAAQLPASLLDLASPDWKGRWAVSPAGADFQAIVAAVLELKGEAATLDWLKAMKANASIYRGNSAVLKAVNAGQVDSGVIYHYYSFVDQAKTGENSKNTALHYFKHQDPGAFVSISGGGVLASSKHPEQAQAFLKWITGKDGQAILETGNSFEYAVGQNALSNPKLVPLKQLDAPAVDASQLDSKKAVALMTQAGLL</sequence>
<feature type="signal peptide" evidence="4">
    <location>
        <begin position="1"/>
        <end position="26"/>
    </location>
</feature>
<evidence type="ECO:0000256" key="1">
    <source>
        <dbReference type="ARBA" id="ARBA00008520"/>
    </source>
</evidence>
<protein>
    <submittedName>
        <fullName evidence="5">Iron(III) transport system substrate-binding protein</fullName>
    </submittedName>
</protein>
<dbReference type="PIRSF" id="PIRSF002825">
    <property type="entry name" value="CfbpA"/>
    <property type="match status" value="1"/>
</dbReference>
<dbReference type="GO" id="GO:0030288">
    <property type="term" value="C:outer membrane-bounded periplasmic space"/>
    <property type="evidence" value="ECO:0007669"/>
    <property type="project" value="TreeGrafter"/>
</dbReference>
<dbReference type="PANTHER" id="PTHR30006">
    <property type="entry name" value="THIAMINE-BINDING PERIPLASMIC PROTEIN-RELATED"/>
    <property type="match status" value="1"/>
</dbReference>
<keyword evidence="6" id="KW-1185">Reference proteome</keyword>
<evidence type="ECO:0000256" key="3">
    <source>
        <dbReference type="PIRSR" id="PIRSR002825-1"/>
    </source>
</evidence>
<organism evidence="5 6">
    <name type="scientific">Pseudomonas deceptionensis</name>
    <dbReference type="NCBI Taxonomy" id="882211"/>
    <lineage>
        <taxon>Bacteria</taxon>
        <taxon>Pseudomonadati</taxon>
        <taxon>Pseudomonadota</taxon>
        <taxon>Gammaproteobacteria</taxon>
        <taxon>Pseudomonadales</taxon>
        <taxon>Pseudomonadaceae</taxon>
        <taxon>Pseudomonas</taxon>
    </lineage>
</organism>
<evidence type="ECO:0000256" key="2">
    <source>
        <dbReference type="ARBA" id="ARBA00022729"/>
    </source>
</evidence>
<dbReference type="OrthoDB" id="9769567at2"/>
<evidence type="ECO:0000313" key="5">
    <source>
        <dbReference type="EMBL" id="SEF00035.1"/>
    </source>
</evidence>
<dbReference type="Proteomes" id="UP000183613">
    <property type="component" value="Unassembled WGS sequence"/>
</dbReference>
<feature type="binding site" evidence="3">
    <location>
        <position position="88"/>
    </location>
    <ligand>
        <name>Fe cation</name>
        <dbReference type="ChEBI" id="CHEBI:24875"/>
    </ligand>
</feature>
<dbReference type="RefSeq" id="WP_048361632.1">
    <property type="nucleotide sequence ID" value="NZ_FNUD01000002.1"/>
</dbReference>
<keyword evidence="3" id="KW-0408">Iron</keyword>
<feature type="binding site" evidence="3">
    <location>
        <position position="40"/>
    </location>
    <ligand>
        <name>Fe cation</name>
        <dbReference type="ChEBI" id="CHEBI:24875"/>
    </ligand>
</feature>
<comment type="similarity">
    <text evidence="1">Belongs to the bacterial solute-binding protein 1 family.</text>
</comment>
<dbReference type="PATRIC" id="fig|882211.3.peg.4019"/>
<feature type="chain" id="PRO_5009777092" evidence="4">
    <location>
        <begin position="27"/>
        <end position="338"/>
    </location>
</feature>
<evidence type="ECO:0000256" key="4">
    <source>
        <dbReference type="SAM" id="SignalP"/>
    </source>
</evidence>
<gene>
    <name evidence="5" type="ORF">SAMN04489800_3478</name>
</gene>
<keyword evidence="3" id="KW-0479">Metal-binding</keyword>
<dbReference type="CDD" id="cd13543">
    <property type="entry name" value="PBP2_Fbp"/>
    <property type="match status" value="1"/>
</dbReference>
<feature type="binding site" evidence="3">
    <location>
        <position position="225"/>
    </location>
    <ligand>
        <name>Fe cation</name>
        <dbReference type="ChEBI" id="CHEBI:24875"/>
    </ligand>
</feature>
<keyword evidence="2 4" id="KW-0732">Signal</keyword>
<feature type="binding site" evidence="3">
    <location>
        <position position="224"/>
    </location>
    <ligand>
        <name>Fe cation</name>
        <dbReference type="ChEBI" id="CHEBI:24875"/>
    </ligand>
</feature>
<dbReference type="InterPro" id="IPR026045">
    <property type="entry name" value="Ferric-bd"/>
</dbReference>